<dbReference type="Gene3D" id="3.40.50.10810">
    <property type="entry name" value="Tandem AAA-ATPase domain"/>
    <property type="match status" value="1"/>
</dbReference>
<dbReference type="CDD" id="cd18070">
    <property type="entry name" value="DEXQc_SHPRH"/>
    <property type="match status" value="1"/>
</dbReference>
<dbReference type="Pfam" id="PF13920">
    <property type="entry name" value="zf-C3HC4_3"/>
    <property type="match status" value="1"/>
</dbReference>
<dbReference type="InterPro" id="IPR013083">
    <property type="entry name" value="Znf_RING/FYVE/PHD"/>
</dbReference>
<feature type="domain" description="Helicase C-terminal" evidence="11">
    <location>
        <begin position="1229"/>
        <end position="1381"/>
    </location>
</feature>
<dbReference type="EMBL" id="KV875097">
    <property type="protein sequence ID" value="OIW29966.1"/>
    <property type="molecule type" value="Genomic_DNA"/>
</dbReference>
<dbReference type="InterPro" id="IPR038718">
    <property type="entry name" value="SNF2-like_sf"/>
</dbReference>
<keyword evidence="13" id="KW-1185">Reference proteome</keyword>
<feature type="domain" description="RING-type" evidence="9">
    <location>
        <begin position="1120"/>
        <end position="1158"/>
    </location>
</feature>
<gene>
    <name evidence="12" type="ORF">CONLIGDRAFT_616258</name>
</gene>
<keyword evidence="2" id="KW-0547">Nucleotide-binding</keyword>
<dbReference type="STRING" id="1408157.A0A1J7IR70"/>
<dbReference type="InterPro" id="IPR059033">
    <property type="entry name" value="C144_05_dom"/>
</dbReference>
<dbReference type="CDD" id="cd18793">
    <property type="entry name" value="SF2_C_SNF"/>
    <property type="match status" value="1"/>
</dbReference>
<accession>A0A1J7IR70</accession>
<dbReference type="PROSITE" id="PS51194">
    <property type="entry name" value="HELICASE_CTER"/>
    <property type="match status" value="1"/>
</dbReference>
<protein>
    <recommendedName>
        <fullName evidence="14">RING-type domain-containing protein</fullName>
    </recommendedName>
</protein>
<dbReference type="PROSITE" id="PS50089">
    <property type="entry name" value="ZF_RING_2"/>
    <property type="match status" value="1"/>
</dbReference>
<feature type="region of interest" description="Disordered" evidence="8">
    <location>
        <begin position="725"/>
        <end position="749"/>
    </location>
</feature>
<evidence type="ECO:0000256" key="7">
    <source>
        <dbReference type="PROSITE-ProRule" id="PRU00175"/>
    </source>
</evidence>
<dbReference type="InterPro" id="IPR052583">
    <property type="entry name" value="ATP-helicase/E3_Ub-Ligase"/>
</dbReference>
<evidence type="ECO:0000259" key="10">
    <source>
        <dbReference type="PROSITE" id="PS51192"/>
    </source>
</evidence>
<sequence>MARGRGTARGRRTARRPNLKNRDVDQSYVADLSNVAVLMDYLRSLTDEESSDEPPLKRPKLLNDNSSVTIARHELPFIVKCHTLTDDTDHIRCKDIGRHLRFRTSKEDLFIIPPVKSKDVNFETILPLNPADLSDSLLTAFRVMSMQSCDPEIEGCIWAAVGIEITQTFSQFDIKLTIEVKWSESQSVYGTSRLRNNQKALRDRVRAMCLPTLDLSSAVWVPPPTLQAFYDAVCVPETDLPSTQIPRLSAKLYPFQRKSVQWLLNREGVQWCRATESDEAVLDPYQPEPASTPISFLQAQDADGKPFTISPLFDVVSRNPSSSLSFQHVKGGILAEEMGLGKTLEIISLILLHRRPEEGEETFDPYLGRHVRTSKATLVVTPPSLLDQWLSEVRRHAPQLEVMHYPGLPPVASGKRDEKAIVRELSRHDVVVTTYDVLRAEVHAAIDPPARSMRGAQRYERARSPLVDISWWRVCIDEAQMVESRQSNVAVMARLIPRVNAWAITGTPVKNDLREDLRGLLAFLRYEPYASDNEVWKRLCSHQQEYFPQVFNLICLRHNKSQVRSEIELPPQKRYVITMPFSAVEEQNYQNLFEMYTTACGLDASGNPLRDNWSPENPETQQAMRVALDQLRQAVLQPGPANGRRLGRKDGPLRTLADVLDAMLDQSESKLRTLQRSLFSLQLTRGQVLATLQKTKDALAVWEEVMRNNAATVEDCRKQLQQEIEMARESSKEDADASQDAAGSVDDELLSPRVSEARRRLRHALEIQHKAVFFCANAFFSLKSNKDETDPESEDFRRLEELETRAYDSAKAIRKEILQESQSKAKKLMDELADRASKQDFANLPELGSIHQIGIESRRIADVFEGFSGILDQQADVLDEWREHVIQLLLKSLVDEETDEITGEEYEQSTKLSEEILVYVQALKTVLADRHQILSGQPNGLIEHEYKGAVRLAREGEGPCPEKLLKLFQIRDELKPDFEDGDELSSLRGIIAALRNLSTKLQPGAASGNQRSATELSIVTHQLKVVQKQLTDQGKAITSIEKEADFFTNTMNARIEFYRQLQAVSDMVADYDGDKTEQGLEAVLKQEDVAQRSFKLAQGRHRYLVHLKEAESNTGEARLCIICQETFEIGVLTTCGHQFCKTCIAQWSAWRHNCPTCKEPLGRNSLHDITLKPQELKVRREDSNAAAKQPQPTTPSKKTGIYSEFNPEQLAEIKNIDLEGPTYTTKVANLLRHVLWLREHDPGAKAIVFSQYKDFLDVVGSAFENYRIGYTSFDKARGISSFRDDPGVEVFLLHARAHSSGLNLVNASHVFLCEPLLNTALELQAIARVDRIGRQHETTVWLYIVEGTVEESIYNLSVERRIEHMGRNLKGKSKESTPELLDANLEVANSLEMQQASLSRLMGKGRISGEVVDKNDLWQCLFGDKTIVSHGTRARNEWMEVDPWLAPYMAGAAAEERRNEELGAGASQSNVTD</sequence>
<dbReference type="InterPro" id="IPR000330">
    <property type="entry name" value="SNF2_N"/>
</dbReference>
<dbReference type="InParanoid" id="A0A1J7IR70"/>
<name>A0A1J7IR70_9PEZI</name>
<evidence type="ECO:0000256" key="8">
    <source>
        <dbReference type="SAM" id="MobiDB-lite"/>
    </source>
</evidence>
<dbReference type="InterPro" id="IPR027417">
    <property type="entry name" value="P-loop_NTPase"/>
</dbReference>
<dbReference type="Pfam" id="PF00176">
    <property type="entry name" value="SNF2-rel_dom"/>
    <property type="match status" value="1"/>
</dbReference>
<dbReference type="Pfam" id="PF00271">
    <property type="entry name" value="Helicase_C"/>
    <property type="match status" value="1"/>
</dbReference>
<dbReference type="InterPro" id="IPR017907">
    <property type="entry name" value="Znf_RING_CS"/>
</dbReference>
<dbReference type="FunCoup" id="A0A1J7IR70">
    <property type="interactions" value="224"/>
</dbReference>
<dbReference type="PROSITE" id="PS00518">
    <property type="entry name" value="ZF_RING_1"/>
    <property type="match status" value="1"/>
</dbReference>
<dbReference type="GO" id="GO:0061630">
    <property type="term" value="F:ubiquitin protein ligase activity"/>
    <property type="evidence" value="ECO:0007669"/>
    <property type="project" value="TreeGrafter"/>
</dbReference>
<dbReference type="GO" id="GO:0000209">
    <property type="term" value="P:protein polyubiquitination"/>
    <property type="evidence" value="ECO:0007669"/>
    <property type="project" value="TreeGrafter"/>
</dbReference>
<dbReference type="InterPro" id="IPR049730">
    <property type="entry name" value="SNF2/RAD54-like_C"/>
</dbReference>
<keyword evidence="1" id="KW-0479">Metal-binding</keyword>
<dbReference type="GO" id="GO:0006974">
    <property type="term" value="P:DNA damage response"/>
    <property type="evidence" value="ECO:0007669"/>
    <property type="project" value="TreeGrafter"/>
</dbReference>
<feature type="region of interest" description="Disordered" evidence="8">
    <location>
        <begin position="1"/>
        <end position="22"/>
    </location>
</feature>
<feature type="region of interest" description="Disordered" evidence="8">
    <location>
        <begin position="1179"/>
        <end position="1201"/>
    </location>
</feature>
<organism evidence="12 13">
    <name type="scientific">Coniochaeta ligniaria NRRL 30616</name>
    <dbReference type="NCBI Taxonomy" id="1408157"/>
    <lineage>
        <taxon>Eukaryota</taxon>
        <taxon>Fungi</taxon>
        <taxon>Dikarya</taxon>
        <taxon>Ascomycota</taxon>
        <taxon>Pezizomycotina</taxon>
        <taxon>Sordariomycetes</taxon>
        <taxon>Sordariomycetidae</taxon>
        <taxon>Coniochaetales</taxon>
        <taxon>Coniochaetaceae</taxon>
        <taxon>Coniochaeta</taxon>
    </lineage>
</organism>
<dbReference type="OrthoDB" id="5330228at2759"/>
<dbReference type="Gene3D" id="3.40.50.300">
    <property type="entry name" value="P-loop containing nucleotide triphosphate hydrolases"/>
    <property type="match status" value="1"/>
</dbReference>
<dbReference type="Pfam" id="PF26021">
    <property type="entry name" value="Ferritin_C144_05"/>
    <property type="match status" value="1"/>
</dbReference>
<dbReference type="GO" id="GO:0005524">
    <property type="term" value="F:ATP binding"/>
    <property type="evidence" value="ECO:0007669"/>
    <property type="project" value="InterPro"/>
</dbReference>
<keyword evidence="6" id="KW-0067">ATP-binding</keyword>
<dbReference type="GO" id="GO:0016787">
    <property type="term" value="F:hydrolase activity"/>
    <property type="evidence" value="ECO:0007669"/>
    <property type="project" value="UniProtKB-KW"/>
</dbReference>
<dbReference type="Gene3D" id="3.30.40.10">
    <property type="entry name" value="Zinc/RING finger domain, C3HC4 (zinc finger)"/>
    <property type="match status" value="1"/>
</dbReference>
<feature type="compositionally biased region" description="Basic and acidic residues" evidence="8">
    <location>
        <begin position="725"/>
        <end position="735"/>
    </location>
</feature>
<keyword evidence="3 7" id="KW-0863">Zinc-finger</keyword>
<dbReference type="GO" id="GO:0008270">
    <property type="term" value="F:zinc ion binding"/>
    <property type="evidence" value="ECO:0007669"/>
    <property type="project" value="UniProtKB-KW"/>
</dbReference>
<evidence type="ECO:0000313" key="13">
    <source>
        <dbReference type="Proteomes" id="UP000182658"/>
    </source>
</evidence>
<evidence type="ECO:0000256" key="4">
    <source>
        <dbReference type="ARBA" id="ARBA00022801"/>
    </source>
</evidence>
<reference evidence="12 13" key="1">
    <citation type="submission" date="2016-10" db="EMBL/GenBank/DDBJ databases">
        <title>Draft genome sequence of Coniochaeta ligniaria NRRL30616, a lignocellulolytic fungus for bioabatement of inhibitors in plant biomass hydrolysates.</title>
        <authorList>
            <consortium name="DOE Joint Genome Institute"/>
            <person name="Jimenez D.J."/>
            <person name="Hector R.E."/>
            <person name="Riley R."/>
            <person name="Sun H."/>
            <person name="Grigoriev I.V."/>
            <person name="Van Elsas J.D."/>
            <person name="Nichols N.N."/>
        </authorList>
    </citation>
    <scope>NUCLEOTIDE SEQUENCE [LARGE SCALE GENOMIC DNA]</scope>
    <source>
        <strain evidence="12 13">NRRL 30616</strain>
    </source>
</reference>
<dbReference type="SUPFAM" id="SSF52540">
    <property type="entry name" value="P-loop containing nucleoside triphosphate hydrolases"/>
    <property type="match status" value="2"/>
</dbReference>
<evidence type="ECO:0008006" key="14">
    <source>
        <dbReference type="Google" id="ProtNLM"/>
    </source>
</evidence>
<dbReference type="PANTHER" id="PTHR45865">
    <property type="entry name" value="E3 UBIQUITIN-PROTEIN LIGASE SHPRH FAMILY MEMBER"/>
    <property type="match status" value="1"/>
</dbReference>
<dbReference type="PANTHER" id="PTHR45865:SF1">
    <property type="entry name" value="E3 UBIQUITIN-PROTEIN LIGASE SHPRH"/>
    <property type="match status" value="1"/>
</dbReference>
<dbReference type="PROSITE" id="PS51192">
    <property type="entry name" value="HELICASE_ATP_BIND_1"/>
    <property type="match status" value="1"/>
</dbReference>
<dbReference type="Proteomes" id="UP000182658">
    <property type="component" value="Unassembled WGS sequence"/>
</dbReference>
<evidence type="ECO:0000259" key="11">
    <source>
        <dbReference type="PROSITE" id="PS51194"/>
    </source>
</evidence>
<dbReference type="InterPro" id="IPR001841">
    <property type="entry name" value="Znf_RING"/>
</dbReference>
<dbReference type="SUPFAM" id="SSF57850">
    <property type="entry name" value="RING/U-box"/>
    <property type="match status" value="1"/>
</dbReference>
<evidence type="ECO:0000256" key="2">
    <source>
        <dbReference type="ARBA" id="ARBA00022741"/>
    </source>
</evidence>
<dbReference type="InterPro" id="IPR014001">
    <property type="entry name" value="Helicase_ATP-bd"/>
</dbReference>
<dbReference type="GO" id="GO:0005634">
    <property type="term" value="C:nucleus"/>
    <property type="evidence" value="ECO:0007669"/>
    <property type="project" value="TreeGrafter"/>
</dbReference>
<dbReference type="SMART" id="SM00487">
    <property type="entry name" value="DEXDc"/>
    <property type="match status" value="1"/>
</dbReference>
<evidence type="ECO:0000256" key="3">
    <source>
        <dbReference type="ARBA" id="ARBA00022771"/>
    </source>
</evidence>
<dbReference type="SMART" id="SM00184">
    <property type="entry name" value="RING"/>
    <property type="match status" value="1"/>
</dbReference>
<keyword evidence="4" id="KW-0378">Hydrolase</keyword>
<evidence type="ECO:0000256" key="6">
    <source>
        <dbReference type="ARBA" id="ARBA00022840"/>
    </source>
</evidence>
<feature type="compositionally biased region" description="Basic residues" evidence="8">
    <location>
        <begin position="1"/>
        <end position="19"/>
    </location>
</feature>
<proteinExistence type="predicted"/>
<dbReference type="FunFam" id="3.40.50.10810:FF:000059">
    <property type="entry name" value="SNF2 family helicase/ATPase, putative"/>
    <property type="match status" value="1"/>
</dbReference>
<evidence type="ECO:0000256" key="5">
    <source>
        <dbReference type="ARBA" id="ARBA00022833"/>
    </source>
</evidence>
<evidence type="ECO:0000256" key="1">
    <source>
        <dbReference type="ARBA" id="ARBA00022723"/>
    </source>
</evidence>
<dbReference type="InterPro" id="IPR001650">
    <property type="entry name" value="Helicase_C-like"/>
</dbReference>
<feature type="domain" description="Helicase ATP-binding" evidence="10">
    <location>
        <begin position="323"/>
        <end position="526"/>
    </location>
</feature>
<evidence type="ECO:0000259" key="9">
    <source>
        <dbReference type="PROSITE" id="PS50089"/>
    </source>
</evidence>
<evidence type="ECO:0000313" key="12">
    <source>
        <dbReference type="EMBL" id="OIW29966.1"/>
    </source>
</evidence>
<keyword evidence="5" id="KW-0862">Zinc</keyword>